<feature type="region of interest" description="Disordered" evidence="8">
    <location>
        <begin position="60"/>
        <end position="91"/>
    </location>
</feature>
<keyword evidence="7" id="KW-0078">Bacteriocin</keyword>
<dbReference type="InterPro" id="IPR044925">
    <property type="entry name" value="His-Me_finger_sf"/>
</dbReference>
<dbReference type="Pfam" id="PF01476">
    <property type="entry name" value="LysM"/>
    <property type="match status" value="1"/>
</dbReference>
<evidence type="ECO:0000313" key="10">
    <source>
        <dbReference type="EMBL" id="ATW25296.1"/>
    </source>
</evidence>
<organism evidence="10 11">
    <name type="scientific">Formimonas warabiya</name>
    <dbReference type="NCBI Taxonomy" id="1761012"/>
    <lineage>
        <taxon>Bacteria</taxon>
        <taxon>Bacillati</taxon>
        <taxon>Bacillota</taxon>
        <taxon>Clostridia</taxon>
        <taxon>Eubacteriales</taxon>
        <taxon>Peptococcaceae</taxon>
        <taxon>Candidatus Formimonas</taxon>
    </lineage>
</organism>
<evidence type="ECO:0000256" key="1">
    <source>
        <dbReference type="ARBA" id="ARBA00006811"/>
    </source>
</evidence>
<name>A0A3G1KS70_FORW1</name>
<dbReference type="SUPFAM" id="SSF54060">
    <property type="entry name" value="His-Me finger endonucleases"/>
    <property type="match status" value="1"/>
</dbReference>
<dbReference type="PROSITE" id="PS51782">
    <property type="entry name" value="LYSM"/>
    <property type="match status" value="1"/>
</dbReference>
<feature type="compositionally biased region" description="Polar residues" evidence="8">
    <location>
        <begin position="61"/>
        <end position="70"/>
    </location>
</feature>
<dbReference type="InterPro" id="IPR018392">
    <property type="entry name" value="LysM"/>
</dbReference>
<dbReference type="AlphaFoldDB" id="A0A3G1KS70"/>
<evidence type="ECO:0000256" key="2">
    <source>
        <dbReference type="ARBA" id="ARBA00022529"/>
    </source>
</evidence>
<dbReference type="SUPFAM" id="SSF54106">
    <property type="entry name" value="LysM domain"/>
    <property type="match status" value="1"/>
</dbReference>
<keyword evidence="2" id="KW-0929">Antimicrobial</keyword>
<evidence type="ECO:0000256" key="7">
    <source>
        <dbReference type="ARBA" id="ARBA00023048"/>
    </source>
</evidence>
<evidence type="ECO:0000256" key="5">
    <source>
        <dbReference type="ARBA" id="ARBA00022801"/>
    </source>
</evidence>
<dbReference type="Gene3D" id="3.10.350.10">
    <property type="entry name" value="LysM domain"/>
    <property type="match status" value="1"/>
</dbReference>
<keyword evidence="6" id="KW-0044">Antibiotic</keyword>
<gene>
    <name evidence="10" type="ORF">DCMF_11420</name>
</gene>
<evidence type="ECO:0000259" key="9">
    <source>
        <dbReference type="PROSITE" id="PS51782"/>
    </source>
</evidence>
<dbReference type="InterPro" id="IPR037146">
    <property type="entry name" value="Colicin/pyocin_DNase_dom_sf"/>
</dbReference>
<keyword evidence="5" id="KW-0378">Hydrolase</keyword>
<dbReference type="CDD" id="cd00118">
    <property type="entry name" value="LysM"/>
    <property type="match status" value="1"/>
</dbReference>
<evidence type="ECO:0000313" key="11">
    <source>
        <dbReference type="Proteomes" id="UP000323521"/>
    </source>
</evidence>
<feature type="domain" description="LysM" evidence="9">
    <location>
        <begin position="12"/>
        <end position="57"/>
    </location>
</feature>
<keyword evidence="3" id="KW-0540">Nuclease</keyword>
<evidence type="ECO:0000256" key="6">
    <source>
        <dbReference type="ARBA" id="ARBA00023022"/>
    </source>
</evidence>
<keyword evidence="11" id="KW-1185">Reference proteome</keyword>
<accession>A0A3G1KS70</accession>
<proteinExistence type="inferred from homology"/>
<dbReference type="KEGG" id="fwa:DCMF_11420"/>
<dbReference type="GO" id="GO:0042742">
    <property type="term" value="P:defense response to bacterium"/>
    <property type="evidence" value="ECO:0007669"/>
    <property type="project" value="UniProtKB-KW"/>
</dbReference>
<dbReference type="GO" id="GO:0016787">
    <property type="term" value="F:hydrolase activity"/>
    <property type="evidence" value="ECO:0007669"/>
    <property type="project" value="UniProtKB-KW"/>
</dbReference>
<sequence length="273" mass="30057">MQEKDDKTRDLSLCVTKSGDNLTKIGKKYDVSVADILKVNKDIKDPTKIQVGQIINIPAKTENTTNTSPNLDPKNTGDIKNQETGNNETTRNDLSLKQQLQAFNFSQLPLYTSGVTYELTGDPKKAAAAGAAVAEGQAAVNAAKQKLKQEAAEVFDDVANFFKSEGVAKAGWKVGDDIYAPTAKGNAPSWSTVRQRFWKNEAAKANSSDIYGAENIDRMRRGLAPQRYNPDKGAMESMELSHEPIPFRDGGKNFVPRWPQDHATVDPFRYPGY</sequence>
<feature type="compositionally biased region" description="Polar residues" evidence="8">
    <location>
        <begin position="82"/>
        <end position="91"/>
    </location>
</feature>
<dbReference type="RefSeq" id="WP_148134549.1">
    <property type="nucleotide sequence ID" value="NZ_CP017634.1"/>
</dbReference>
<dbReference type="InterPro" id="IPR036779">
    <property type="entry name" value="LysM_dom_sf"/>
</dbReference>
<dbReference type="EMBL" id="CP017634">
    <property type="protein sequence ID" value="ATW25296.1"/>
    <property type="molecule type" value="Genomic_DNA"/>
</dbReference>
<dbReference type="SMART" id="SM00257">
    <property type="entry name" value="LysM"/>
    <property type="match status" value="1"/>
</dbReference>
<evidence type="ECO:0000256" key="8">
    <source>
        <dbReference type="SAM" id="MobiDB-lite"/>
    </source>
</evidence>
<protein>
    <recommendedName>
        <fullName evidence="9">LysM domain-containing protein</fullName>
    </recommendedName>
</protein>
<comment type="similarity">
    <text evidence="1">Belongs to the colicin/pyosin nuclease family.</text>
</comment>
<dbReference type="Proteomes" id="UP000323521">
    <property type="component" value="Chromosome"/>
</dbReference>
<dbReference type="GO" id="GO:0031640">
    <property type="term" value="P:killing of cells of another organism"/>
    <property type="evidence" value="ECO:0007669"/>
    <property type="project" value="UniProtKB-KW"/>
</dbReference>
<dbReference type="Gene3D" id="3.90.540.10">
    <property type="entry name" value="Colicin/pyocin, DNase domain"/>
    <property type="match status" value="1"/>
</dbReference>
<dbReference type="GO" id="GO:0004519">
    <property type="term" value="F:endonuclease activity"/>
    <property type="evidence" value="ECO:0007669"/>
    <property type="project" value="UniProtKB-KW"/>
</dbReference>
<reference evidence="10 11" key="1">
    <citation type="submission" date="2016-10" db="EMBL/GenBank/DDBJ databases">
        <title>Complete Genome Sequence of Peptococcaceae strain DCMF.</title>
        <authorList>
            <person name="Edwards R.J."/>
            <person name="Holland S.I."/>
            <person name="Deshpande N.P."/>
            <person name="Wong Y.K."/>
            <person name="Ertan H."/>
            <person name="Manefield M."/>
            <person name="Russell T.L."/>
            <person name="Lee M.J."/>
        </authorList>
    </citation>
    <scope>NUCLEOTIDE SEQUENCE [LARGE SCALE GENOMIC DNA]</scope>
    <source>
        <strain evidence="10 11">DCMF</strain>
    </source>
</reference>
<keyword evidence="4" id="KW-0255">Endonuclease</keyword>
<evidence type="ECO:0000256" key="3">
    <source>
        <dbReference type="ARBA" id="ARBA00022722"/>
    </source>
</evidence>
<dbReference type="OrthoDB" id="41445at2"/>
<evidence type="ECO:0000256" key="4">
    <source>
        <dbReference type="ARBA" id="ARBA00022759"/>
    </source>
</evidence>